<keyword evidence="4" id="KW-1185">Reference proteome</keyword>
<feature type="transmembrane region" description="Helical" evidence="2">
    <location>
        <begin position="111"/>
        <end position="132"/>
    </location>
</feature>
<sequence>MEDHRDTRSQTPSGRDVPSDENSVANWGSDGTAGVVAKFVASILLGIVAVDVLFRGLWRWSGNLLNAALAASWIFGRIAVAAGRSWLAGAASAWSIVIKCAAWVGKASMEFMGELAVAVGWTATTASLYYLLHCFYKRKGQAMDAYGRKKGADCLALMEKIVRNQEDFSEDLRVKILAVISEEKAGLADKQKASNRPVHTL</sequence>
<keyword evidence="2" id="KW-1133">Transmembrane helix</keyword>
<proteinExistence type="predicted"/>
<reference evidence="3 4" key="1">
    <citation type="journal article" date="2012" name="Genome Biol.">
        <title>Genome and low-iron response of an oceanic diatom adapted to chronic iron limitation.</title>
        <authorList>
            <person name="Lommer M."/>
            <person name="Specht M."/>
            <person name="Roy A.S."/>
            <person name="Kraemer L."/>
            <person name="Andreson R."/>
            <person name="Gutowska M.A."/>
            <person name="Wolf J."/>
            <person name="Bergner S.V."/>
            <person name="Schilhabel M.B."/>
            <person name="Klostermeier U.C."/>
            <person name="Beiko R.G."/>
            <person name="Rosenstiel P."/>
            <person name="Hippler M."/>
            <person name="Laroche J."/>
        </authorList>
    </citation>
    <scope>NUCLEOTIDE SEQUENCE [LARGE SCALE GENOMIC DNA]</scope>
    <source>
        <strain evidence="3 4">CCMP1005</strain>
    </source>
</reference>
<organism evidence="3 4">
    <name type="scientific">Thalassiosira oceanica</name>
    <name type="common">Marine diatom</name>
    <dbReference type="NCBI Taxonomy" id="159749"/>
    <lineage>
        <taxon>Eukaryota</taxon>
        <taxon>Sar</taxon>
        <taxon>Stramenopiles</taxon>
        <taxon>Ochrophyta</taxon>
        <taxon>Bacillariophyta</taxon>
        <taxon>Coscinodiscophyceae</taxon>
        <taxon>Thalassiosirophycidae</taxon>
        <taxon>Thalassiosirales</taxon>
        <taxon>Thalassiosiraceae</taxon>
        <taxon>Thalassiosira</taxon>
    </lineage>
</organism>
<dbReference type="AlphaFoldDB" id="K0SM64"/>
<dbReference type="EMBL" id="AGNL01013195">
    <property type="protein sequence ID" value="EJK67398.1"/>
    <property type="molecule type" value="Genomic_DNA"/>
</dbReference>
<evidence type="ECO:0000256" key="1">
    <source>
        <dbReference type="SAM" id="MobiDB-lite"/>
    </source>
</evidence>
<evidence type="ECO:0000256" key="2">
    <source>
        <dbReference type="SAM" id="Phobius"/>
    </source>
</evidence>
<feature type="transmembrane region" description="Helical" evidence="2">
    <location>
        <begin position="35"/>
        <end position="54"/>
    </location>
</feature>
<dbReference type="Proteomes" id="UP000266841">
    <property type="component" value="Unassembled WGS sequence"/>
</dbReference>
<keyword evidence="2" id="KW-0812">Transmembrane</keyword>
<gene>
    <name evidence="3" type="ORF">THAOC_11576</name>
</gene>
<comment type="caution">
    <text evidence="3">The sequence shown here is derived from an EMBL/GenBank/DDBJ whole genome shotgun (WGS) entry which is preliminary data.</text>
</comment>
<name>K0SM64_THAOC</name>
<keyword evidence="2" id="KW-0472">Membrane</keyword>
<evidence type="ECO:0000313" key="4">
    <source>
        <dbReference type="Proteomes" id="UP000266841"/>
    </source>
</evidence>
<feature type="region of interest" description="Disordered" evidence="1">
    <location>
        <begin position="1"/>
        <end position="25"/>
    </location>
</feature>
<evidence type="ECO:0000313" key="3">
    <source>
        <dbReference type="EMBL" id="EJK67398.1"/>
    </source>
</evidence>
<protein>
    <submittedName>
        <fullName evidence="3">Uncharacterized protein</fullName>
    </submittedName>
</protein>
<accession>K0SM64</accession>